<protein>
    <submittedName>
        <fullName evidence="1">YD repeat-containing protein</fullName>
    </submittedName>
</protein>
<dbReference type="Gene3D" id="2.180.10.10">
    <property type="entry name" value="RHS repeat-associated core"/>
    <property type="match status" value="1"/>
</dbReference>
<dbReference type="RefSeq" id="WP_183414333.1">
    <property type="nucleotide sequence ID" value="NZ_JACHYB010000002.1"/>
</dbReference>
<comment type="caution">
    <text evidence="1">The sequence shown here is derived from an EMBL/GenBank/DDBJ whole genome shotgun (WGS) entry which is preliminary data.</text>
</comment>
<evidence type="ECO:0000313" key="1">
    <source>
        <dbReference type="EMBL" id="MBB3188587.1"/>
    </source>
</evidence>
<reference evidence="1 2" key="1">
    <citation type="submission" date="2020-08" db="EMBL/GenBank/DDBJ databases">
        <title>Genomic Encyclopedia of Type Strains, Phase IV (KMG-IV): sequencing the most valuable type-strain genomes for metagenomic binning, comparative biology and taxonomic classification.</title>
        <authorList>
            <person name="Goeker M."/>
        </authorList>
    </citation>
    <scope>NUCLEOTIDE SEQUENCE [LARGE SCALE GENOMIC DNA]</scope>
    <source>
        <strain evidence="1 2">DSM 27471</strain>
    </source>
</reference>
<accession>A0A7W5DT55</accession>
<proteinExistence type="predicted"/>
<dbReference type="InterPro" id="IPR006530">
    <property type="entry name" value="YD"/>
</dbReference>
<dbReference type="NCBIfam" id="TIGR01643">
    <property type="entry name" value="YD_repeat_2x"/>
    <property type="match status" value="1"/>
</dbReference>
<name>A0A7W5DT55_9PORP</name>
<gene>
    <name evidence="1" type="ORF">FHX64_002785</name>
</gene>
<dbReference type="Proteomes" id="UP000544222">
    <property type="component" value="Unassembled WGS sequence"/>
</dbReference>
<dbReference type="EMBL" id="JACHYB010000002">
    <property type="protein sequence ID" value="MBB3188587.1"/>
    <property type="molecule type" value="Genomic_DNA"/>
</dbReference>
<sequence length="210" mass="23996">MQSIITNAYNVRSWPTGINAVTWQEQLYYDNDPATPCYNGDIARSTWTYNGTTKGYVYTYDGLNRMTQANYGEGSALTANQHLQDEDFTYDKMGNVIGIYRENQGTVIDNVTLHYTGNQLKNGTDAAGASLVYGITDYTDDDNESQEYYYDANGNLTENLDKNIVAISYNVLNLPDTIQFRNRRQNRHFYISNHHGMHFWKASRGAPFVR</sequence>
<dbReference type="AlphaFoldDB" id="A0A7W5DT55"/>
<keyword evidence="2" id="KW-1185">Reference proteome</keyword>
<organism evidence="1 2">
    <name type="scientific">Microbacter margulisiae</name>
    <dbReference type="NCBI Taxonomy" id="1350067"/>
    <lineage>
        <taxon>Bacteria</taxon>
        <taxon>Pseudomonadati</taxon>
        <taxon>Bacteroidota</taxon>
        <taxon>Bacteroidia</taxon>
        <taxon>Bacteroidales</taxon>
        <taxon>Porphyromonadaceae</taxon>
        <taxon>Microbacter</taxon>
    </lineage>
</organism>
<evidence type="ECO:0000313" key="2">
    <source>
        <dbReference type="Proteomes" id="UP000544222"/>
    </source>
</evidence>